<dbReference type="InterPro" id="IPR042197">
    <property type="entry name" value="Apaf_helical"/>
</dbReference>
<dbReference type="InterPro" id="IPR027417">
    <property type="entry name" value="P-loop_NTPase"/>
</dbReference>
<evidence type="ECO:0000256" key="2">
    <source>
        <dbReference type="ARBA" id="ARBA00022737"/>
    </source>
</evidence>
<dbReference type="Pfam" id="PF00931">
    <property type="entry name" value="NB-ARC"/>
    <property type="match status" value="1"/>
</dbReference>
<feature type="domain" description="TIR" evidence="5">
    <location>
        <begin position="19"/>
        <end position="194"/>
    </location>
</feature>
<keyword evidence="7" id="KW-1185">Reference proteome</keyword>
<dbReference type="PRINTS" id="PR00364">
    <property type="entry name" value="DISEASERSIST"/>
</dbReference>
<dbReference type="InterPro" id="IPR036390">
    <property type="entry name" value="WH_DNA-bd_sf"/>
</dbReference>
<dbReference type="GO" id="GO:0007165">
    <property type="term" value="P:signal transduction"/>
    <property type="evidence" value="ECO:0007669"/>
    <property type="project" value="InterPro"/>
</dbReference>
<dbReference type="Gene3D" id="3.80.10.10">
    <property type="entry name" value="Ribonuclease Inhibitor"/>
    <property type="match status" value="2"/>
</dbReference>
<sequence>MVVLSEYSEGSSSSSTNDKKYDIFLSFRGADTRHSFIDHLHKALLGANISTFLDDEEIETGGDLKPELESAIKESRASIIVLSKNYANSSWCLDELVLILRERMISNHIVIPIFYHVEPTHVRKQQSSFADAIAKHRRVMKAETNANRRNQWAQKIDRWIQALTIVADLKGMSIDGRGETEFIEEIAKDVYHRLRISSRIPLPLLIGRDDSKKFVTSWLKDTSSHTADILTILGMGGIGKTSLAKYVYGLHCDEFATSSFIEDISRRCEEKYNGLLDLQKQLYDEISKRSSIQVHDVSVYTLKIENALAHKKVLIVLDDVDSLDQLDALLGSKGLHPESKIIITTKDAWLTESCVLFKANIKPTHEKHLLQGLLQGQSKQLLCFNTCVPNNPKAGYEDVLEKLVEYCEGHPLALKVLGKSLHNRDVFYWEEFLKGLKKENNSPINNVLRKSFDSLPSENDKELFKHIACFFVGTDRDFTETILKACDIKTKYGIMNLIDKCFVDITSNNELMMHGLLREMGRVLVHQESPNKPWKRSRLWCHEDSFKVLKQKKGKENILGLTLDTRMIKKEKLHGSFELKTEALSKMNNLMLLQLNYVQITTLNHLSFGIVIHNNSRVEKRSYLACLQKTKELPALERLIATNCNELVEICESIKECVELVYIDLSYCKKLEKLNIGMLRKLKTLLLEGCNLGSSHIEIRDMDSPEMIKANIIDINKKLSSSTIHEDIPSDSQFFTISLPISLVKLSLVNNNLSTESFPMEFSWLVMLKELRLDNNPITSLPICVRRLPRLQLLSLSQCERLTSVEHPPSTLTFLNVHYDKQSLLRKVVFDPKMCPLDLITPWTVVEPLPCEIEGIVKIQPMASVEEKVLHSLGWNKLDFLNKKGVRHYSYGRESTEHQIQMFYEFGIFSTIYLGKDMPKWIRCRSEGESISFNIPSSPNRLRGFNFCYVYTHRFLPMIIIHNKTKNRAWFYEHCSSDVHVGEEGCYTVLSHWMFGINEMEGGDEVSITVRRTSYFGSPAWECGVEVVYDAGNTAEEDVLTYYKSWNHIIGGDLTGYQLATGEYYILSIRRIMLRGIDANDVYPNIFRDNTHYKEFGIRFTAFSQRQPVILGHVPEENETSTCNDPTLNDEDEVDEVEVEMEFELEFEFVAEADAEVEREQEAKRSCMWSKWFKCTRA</sequence>
<dbReference type="InterPro" id="IPR058192">
    <property type="entry name" value="WHD_ROQ1-like"/>
</dbReference>
<evidence type="ECO:0000256" key="1">
    <source>
        <dbReference type="ARBA" id="ARBA00022614"/>
    </source>
</evidence>
<dbReference type="PANTHER" id="PTHR11017">
    <property type="entry name" value="LEUCINE-RICH REPEAT-CONTAINING PROTEIN"/>
    <property type="match status" value="1"/>
</dbReference>
<proteinExistence type="predicted"/>
<accession>A0AA35ZYR9</accession>
<evidence type="ECO:0000256" key="4">
    <source>
        <dbReference type="ARBA" id="ARBA00023027"/>
    </source>
</evidence>
<dbReference type="Gene3D" id="3.40.50.300">
    <property type="entry name" value="P-loop containing nucleotide triphosphate hydrolases"/>
    <property type="match status" value="1"/>
</dbReference>
<dbReference type="EMBL" id="OX465084">
    <property type="protein sequence ID" value="CAI9300112.1"/>
    <property type="molecule type" value="Genomic_DNA"/>
</dbReference>
<keyword evidence="4" id="KW-0520">NAD</keyword>
<dbReference type="PANTHER" id="PTHR11017:SF313">
    <property type="entry name" value="TIR DOMAIN, P-LOOP CONTAINING NUCLEOSIDE TRIPHOSPHATE HYDROLASE"/>
    <property type="match status" value="1"/>
</dbReference>
<dbReference type="FunFam" id="3.40.50.10140:FF:000007">
    <property type="entry name" value="Disease resistance protein (TIR-NBS-LRR class)"/>
    <property type="match status" value="1"/>
</dbReference>
<dbReference type="PROSITE" id="PS50104">
    <property type="entry name" value="TIR"/>
    <property type="match status" value="1"/>
</dbReference>
<dbReference type="InterPro" id="IPR035897">
    <property type="entry name" value="Toll_tir_struct_dom_sf"/>
</dbReference>
<evidence type="ECO:0000313" key="7">
    <source>
        <dbReference type="Proteomes" id="UP001177003"/>
    </source>
</evidence>
<keyword evidence="2" id="KW-0677">Repeat</keyword>
<dbReference type="Proteomes" id="UP001177003">
    <property type="component" value="Chromosome 8"/>
</dbReference>
<dbReference type="SUPFAM" id="SSF46785">
    <property type="entry name" value="Winged helix' DNA-binding domain"/>
    <property type="match status" value="1"/>
</dbReference>
<dbReference type="GO" id="GO:0006952">
    <property type="term" value="P:defense response"/>
    <property type="evidence" value="ECO:0007669"/>
    <property type="project" value="UniProtKB-KW"/>
</dbReference>
<keyword evidence="3" id="KW-0611">Plant defense</keyword>
<dbReference type="Gene3D" id="3.40.50.10140">
    <property type="entry name" value="Toll/interleukin-1 receptor homology (TIR) domain"/>
    <property type="match status" value="1"/>
</dbReference>
<dbReference type="GO" id="GO:0043531">
    <property type="term" value="F:ADP binding"/>
    <property type="evidence" value="ECO:0007669"/>
    <property type="project" value="InterPro"/>
</dbReference>
<dbReference type="SUPFAM" id="SSF52540">
    <property type="entry name" value="P-loop containing nucleoside triphosphate hydrolases"/>
    <property type="match status" value="1"/>
</dbReference>
<dbReference type="Pfam" id="PF01582">
    <property type="entry name" value="TIR"/>
    <property type="match status" value="1"/>
</dbReference>
<dbReference type="SUPFAM" id="SSF52058">
    <property type="entry name" value="L domain-like"/>
    <property type="match status" value="1"/>
</dbReference>
<protein>
    <recommendedName>
        <fullName evidence="5">TIR domain-containing protein</fullName>
    </recommendedName>
</protein>
<name>A0AA35ZYR9_LACSI</name>
<gene>
    <name evidence="6" type="ORF">LSALG_LOCUS38774</name>
</gene>
<evidence type="ECO:0000256" key="3">
    <source>
        <dbReference type="ARBA" id="ARBA00022821"/>
    </source>
</evidence>
<dbReference type="Pfam" id="PF23282">
    <property type="entry name" value="WHD_ROQ1"/>
    <property type="match status" value="1"/>
</dbReference>
<dbReference type="InterPro" id="IPR002182">
    <property type="entry name" value="NB-ARC"/>
</dbReference>
<evidence type="ECO:0000259" key="5">
    <source>
        <dbReference type="PROSITE" id="PS50104"/>
    </source>
</evidence>
<dbReference type="SUPFAM" id="SSF52200">
    <property type="entry name" value="Toll/Interleukin receptor TIR domain"/>
    <property type="match status" value="1"/>
</dbReference>
<dbReference type="InterPro" id="IPR032675">
    <property type="entry name" value="LRR_dom_sf"/>
</dbReference>
<keyword evidence="1" id="KW-0433">Leucine-rich repeat</keyword>
<organism evidence="6 7">
    <name type="scientific">Lactuca saligna</name>
    <name type="common">Willowleaf lettuce</name>
    <dbReference type="NCBI Taxonomy" id="75948"/>
    <lineage>
        <taxon>Eukaryota</taxon>
        <taxon>Viridiplantae</taxon>
        <taxon>Streptophyta</taxon>
        <taxon>Embryophyta</taxon>
        <taxon>Tracheophyta</taxon>
        <taxon>Spermatophyta</taxon>
        <taxon>Magnoliopsida</taxon>
        <taxon>eudicotyledons</taxon>
        <taxon>Gunneridae</taxon>
        <taxon>Pentapetalae</taxon>
        <taxon>asterids</taxon>
        <taxon>campanulids</taxon>
        <taxon>Asterales</taxon>
        <taxon>Asteraceae</taxon>
        <taxon>Cichorioideae</taxon>
        <taxon>Cichorieae</taxon>
        <taxon>Lactucinae</taxon>
        <taxon>Lactuca</taxon>
    </lineage>
</organism>
<dbReference type="Gene3D" id="1.10.8.430">
    <property type="entry name" value="Helical domain of apoptotic protease-activating factors"/>
    <property type="match status" value="1"/>
</dbReference>
<evidence type="ECO:0000313" key="6">
    <source>
        <dbReference type="EMBL" id="CAI9300112.1"/>
    </source>
</evidence>
<dbReference type="AlphaFoldDB" id="A0AA35ZYR9"/>
<dbReference type="SMART" id="SM00255">
    <property type="entry name" value="TIR"/>
    <property type="match status" value="1"/>
</dbReference>
<reference evidence="6" key="1">
    <citation type="submission" date="2023-04" db="EMBL/GenBank/DDBJ databases">
        <authorList>
            <person name="Vijverberg K."/>
            <person name="Xiong W."/>
            <person name="Schranz E."/>
        </authorList>
    </citation>
    <scope>NUCLEOTIDE SEQUENCE</scope>
</reference>
<dbReference type="InterPro" id="IPR044974">
    <property type="entry name" value="Disease_R_plants"/>
</dbReference>
<dbReference type="InterPro" id="IPR000157">
    <property type="entry name" value="TIR_dom"/>
</dbReference>